<sequence>MTALTLTAAQRRELRAQAHHLNPVVLIGAEGLTASVMKEVAAALDAHGLIKVRVFSDERATRDAFAQEICQDLGAAAVQHIGKLLVLWRPPAPKAKAASQGKAPVQVKVVKPAKRPGQKPEIKHLRVLGNQRLTAGGNIKKAKPRQTSVKKQSLD</sequence>
<dbReference type="EMBL" id="RDQL01000004">
    <property type="protein sequence ID" value="RMX00982.1"/>
    <property type="molecule type" value="Genomic_DNA"/>
</dbReference>
<evidence type="ECO:0000313" key="6">
    <source>
        <dbReference type="Proteomes" id="UP000267035"/>
    </source>
</evidence>
<evidence type="ECO:0000313" key="5">
    <source>
        <dbReference type="EMBL" id="RMX00982.1"/>
    </source>
</evidence>
<feature type="compositionally biased region" description="Polar residues" evidence="3">
    <location>
        <begin position="145"/>
        <end position="155"/>
    </location>
</feature>
<dbReference type="InterPro" id="IPR035920">
    <property type="entry name" value="YhbY-like_sf"/>
</dbReference>
<keyword evidence="1 2" id="KW-0694">RNA-binding</keyword>
<dbReference type="AlphaFoldDB" id="A0A3M6QER4"/>
<evidence type="ECO:0000256" key="2">
    <source>
        <dbReference type="PROSITE-ProRule" id="PRU00626"/>
    </source>
</evidence>
<gene>
    <name evidence="5" type="primary">yhbY</name>
    <name evidence="5" type="ORF">EBQ25_04040</name>
</gene>
<proteinExistence type="predicted"/>
<feature type="region of interest" description="Disordered" evidence="3">
    <location>
        <begin position="133"/>
        <end position="155"/>
    </location>
</feature>
<reference evidence="5 6" key="1">
    <citation type="submission" date="2018-10" db="EMBL/GenBank/DDBJ databases">
        <title>Comamonadaceae CDC group NO-1 genome sequencing and assembly.</title>
        <authorList>
            <person name="Bernier A.-M."/>
            <person name="Bernard K."/>
        </authorList>
    </citation>
    <scope>NUCLEOTIDE SEQUENCE [LARGE SCALE GENOMIC DNA]</scope>
    <source>
        <strain evidence="5 6">NML161473</strain>
    </source>
</reference>
<name>A0A3M6QER4_9BURK</name>
<dbReference type="SMART" id="SM01103">
    <property type="entry name" value="CRS1_YhbY"/>
    <property type="match status" value="1"/>
</dbReference>
<dbReference type="InterPro" id="IPR051925">
    <property type="entry name" value="RNA-binding_domain"/>
</dbReference>
<accession>A0A3M6QER4</accession>
<feature type="domain" description="CRM" evidence="4">
    <location>
        <begin position="4"/>
        <end position="100"/>
    </location>
</feature>
<dbReference type="InterPro" id="IPR017924">
    <property type="entry name" value="RNA-binding_YhbY"/>
</dbReference>
<dbReference type="PANTHER" id="PTHR40065:SF3">
    <property type="entry name" value="RNA-BINDING PROTEIN YHBY"/>
    <property type="match status" value="1"/>
</dbReference>
<comment type="caution">
    <text evidence="5">The sequence shown here is derived from an EMBL/GenBank/DDBJ whole genome shotgun (WGS) entry which is preliminary data.</text>
</comment>
<dbReference type="Pfam" id="PF01985">
    <property type="entry name" value="CRS1_YhbY"/>
    <property type="match status" value="1"/>
</dbReference>
<dbReference type="Gene3D" id="3.30.110.60">
    <property type="entry name" value="YhbY-like"/>
    <property type="match status" value="1"/>
</dbReference>
<protein>
    <submittedName>
        <fullName evidence="5">Ribosome assembly RNA-binding protein YhbY</fullName>
    </submittedName>
</protein>
<feature type="region of interest" description="Disordered" evidence="3">
    <location>
        <begin position="95"/>
        <end position="120"/>
    </location>
</feature>
<dbReference type="PANTHER" id="PTHR40065">
    <property type="entry name" value="RNA-BINDING PROTEIN YHBY"/>
    <property type="match status" value="1"/>
</dbReference>
<evidence type="ECO:0000256" key="1">
    <source>
        <dbReference type="ARBA" id="ARBA00022884"/>
    </source>
</evidence>
<evidence type="ECO:0000256" key="3">
    <source>
        <dbReference type="SAM" id="MobiDB-lite"/>
    </source>
</evidence>
<dbReference type="NCBIfam" id="TIGR00253">
    <property type="entry name" value="RNA_bind_YhbY"/>
    <property type="match status" value="1"/>
</dbReference>
<keyword evidence="6" id="KW-1185">Reference proteome</keyword>
<dbReference type="RefSeq" id="WP_122253623.1">
    <property type="nucleotide sequence ID" value="NZ_RDQL01000004.1"/>
</dbReference>
<evidence type="ECO:0000259" key="4">
    <source>
        <dbReference type="PROSITE" id="PS51295"/>
    </source>
</evidence>
<dbReference type="SUPFAM" id="SSF75471">
    <property type="entry name" value="YhbY-like"/>
    <property type="match status" value="1"/>
</dbReference>
<dbReference type="GO" id="GO:0003723">
    <property type="term" value="F:RNA binding"/>
    <property type="evidence" value="ECO:0007669"/>
    <property type="project" value="UniProtKB-UniRule"/>
</dbReference>
<organism evidence="5 6">
    <name type="scientific">Allofranklinella schreckenbergeri</name>
    <dbReference type="NCBI Taxonomy" id="1076744"/>
    <lineage>
        <taxon>Bacteria</taxon>
        <taxon>Pseudomonadati</taxon>
        <taxon>Pseudomonadota</taxon>
        <taxon>Betaproteobacteria</taxon>
        <taxon>Burkholderiales</taxon>
        <taxon>Comamonadaceae</taxon>
        <taxon>Allofranklinella</taxon>
    </lineage>
</organism>
<dbReference type="PROSITE" id="PS51295">
    <property type="entry name" value="CRM"/>
    <property type="match status" value="1"/>
</dbReference>
<dbReference type="Proteomes" id="UP000267035">
    <property type="component" value="Unassembled WGS sequence"/>
</dbReference>
<dbReference type="InterPro" id="IPR001890">
    <property type="entry name" value="RNA-binding_CRM"/>
</dbReference>